<dbReference type="AlphaFoldDB" id="A0AAV4MR86"/>
<reference evidence="1 2" key="1">
    <citation type="submission" date="2021-06" db="EMBL/GenBank/DDBJ databases">
        <title>Caerostris extrusa draft genome.</title>
        <authorList>
            <person name="Kono N."/>
            <person name="Arakawa K."/>
        </authorList>
    </citation>
    <scope>NUCLEOTIDE SEQUENCE [LARGE SCALE GENOMIC DNA]</scope>
</reference>
<name>A0AAV4MR86_CAEEX</name>
<sequence>MEIVPEVKRVLSPKRENSPNVVVSLVNVVMKLLRRHRLPCIRILEEKMENSVRDLIKEDGNMRKNVQNVQVSCKRDEKARKSFSELQERIQNGIDLMLPKQFRLGLLFIFVMGF</sequence>
<dbReference type="Proteomes" id="UP001054945">
    <property type="component" value="Unassembled WGS sequence"/>
</dbReference>
<evidence type="ECO:0000313" key="1">
    <source>
        <dbReference type="EMBL" id="GIX74873.1"/>
    </source>
</evidence>
<evidence type="ECO:0000313" key="2">
    <source>
        <dbReference type="Proteomes" id="UP001054945"/>
    </source>
</evidence>
<accession>A0AAV4MR86</accession>
<dbReference type="EMBL" id="BPLR01002534">
    <property type="protein sequence ID" value="GIX74873.1"/>
    <property type="molecule type" value="Genomic_DNA"/>
</dbReference>
<proteinExistence type="predicted"/>
<organism evidence="1 2">
    <name type="scientific">Caerostris extrusa</name>
    <name type="common">Bark spider</name>
    <name type="synonym">Caerostris bankana</name>
    <dbReference type="NCBI Taxonomy" id="172846"/>
    <lineage>
        <taxon>Eukaryota</taxon>
        <taxon>Metazoa</taxon>
        <taxon>Ecdysozoa</taxon>
        <taxon>Arthropoda</taxon>
        <taxon>Chelicerata</taxon>
        <taxon>Arachnida</taxon>
        <taxon>Araneae</taxon>
        <taxon>Araneomorphae</taxon>
        <taxon>Entelegynae</taxon>
        <taxon>Araneoidea</taxon>
        <taxon>Araneidae</taxon>
        <taxon>Caerostris</taxon>
    </lineage>
</organism>
<keyword evidence="2" id="KW-1185">Reference proteome</keyword>
<comment type="caution">
    <text evidence="1">The sequence shown here is derived from an EMBL/GenBank/DDBJ whole genome shotgun (WGS) entry which is preliminary data.</text>
</comment>
<protein>
    <submittedName>
        <fullName evidence="1">Uncharacterized protein</fullName>
    </submittedName>
</protein>
<gene>
    <name evidence="1" type="ORF">CEXT_655561</name>
</gene>